<dbReference type="RefSeq" id="WP_125712843.1">
    <property type="nucleotide sequence ID" value="NZ_JBHTOP010000002.1"/>
</dbReference>
<organism evidence="2 3">
    <name type="scientific">Agrilactobacillus yilanensis</name>
    <dbReference type="NCBI Taxonomy" id="2485997"/>
    <lineage>
        <taxon>Bacteria</taxon>
        <taxon>Bacillati</taxon>
        <taxon>Bacillota</taxon>
        <taxon>Bacilli</taxon>
        <taxon>Lactobacillales</taxon>
        <taxon>Lactobacillaceae</taxon>
        <taxon>Agrilactobacillus</taxon>
    </lineage>
</organism>
<dbReference type="Gene3D" id="3.30.420.40">
    <property type="match status" value="2"/>
</dbReference>
<dbReference type="SUPFAM" id="SSF53067">
    <property type="entry name" value="Actin-like ATPase domain"/>
    <property type="match status" value="1"/>
</dbReference>
<dbReference type="PANTHER" id="PTHR18964:SF170">
    <property type="entry name" value="SUGAR KINASE"/>
    <property type="match status" value="1"/>
</dbReference>
<proteinExistence type="inferred from homology"/>
<evidence type="ECO:0000256" key="1">
    <source>
        <dbReference type="ARBA" id="ARBA00006479"/>
    </source>
</evidence>
<comment type="similarity">
    <text evidence="1">Belongs to the ROK (NagC/XylR) family.</text>
</comment>
<evidence type="ECO:0000313" key="2">
    <source>
        <dbReference type="EMBL" id="MFD1670718.1"/>
    </source>
</evidence>
<dbReference type="Proteomes" id="UP001597267">
    <property type="component" value="Unassembled WGS sequence"/>
</dbReference>
<reference evidence="3" key="1">
    <citation type="journal article" date="2019" name="Int. J. Syst. Evol. Microbiol.">
        <title>The Global Catalogue of Microorganisms (GCM) 10K type strain sequencing project: providing services to taxonomists for standard genome sequencing and annotation.</title>
        <authorList>
            <consortium name="The Broad Institute Genomics Platform"/>
            <consortium name="The Broad Institute Genome Sequencing Center for Infectious Disease"/>
            <person name="Wu L."/>
            <person name="Ma J."/>
        </authorList>
    </citation>
    <scope>NUCLEOTIDE SEQUENCE [LARGE SCALE GENOMIC DNA]</scope>
    <source>
        <strain evidence="3">CCM 8896</strain>
    </source>
</reference>
<dbReference type="EMBL" id="JBHTOP010000002">
    <property type="protein sequence ID" value="MFD1670718.1"/>
    <property type="molecule type" value="Genomic_DNA"/>
</dbReference>
<name>A0ABW4J564_9LACO</name>
<dbReference type="InterPro" id="IPR000600">
    <property type="entry name" value="ROK"/>
</dbReference>
<comment type="caution">
    <text evidence="2">The sequence shown here is derived from an EMBL/GenBank/DDBJ whole genome shotgun (WGS) entry which is preliminary data.</text>
</comment>
<protein>
    <submittedName>
        <fullName evidence="2">ROK family protein</fullName>
    </submittedName>
</protein>
<gene>
    <name evidence="2" type="ORF">ACFQ5M_01265</name>
</gene>
<accession>A0ABW4J564</accession>
<dbReference type="Pfam" id="PF00480">
    <property type="entry name" value="ROK"/>
    <property type="match status" value="1"/>
</dbReference>
<evidence type="ECO:0000313" key="3">
    <source>
        <dbReference type="Proteomes" id="UP001597267"/>
    </source>
</evidence>
<sequence length="301" mass="32495">MTYLAIDIGGTTIKSGCVTADGTVFDTHECATPRQDRAVFIATLKNLIQPYQATIQGVGLSLPGTIDPKKGLVLACATLPFLENVALETLLHETLSIDLPIVLDNDGNAAALAEKWCGHLQSIQNGAMIVLGTGVGCCLFINDALYYGSHFIGGEASFMVTDLSQKDARAQTAAGLSVVTMVETIADTLHLAGDNLGQQVFQALENQVPEAWQYFRPFTRGVGALIYNLQTALDLQRIVIGGGISVQPLLIQQLQREFETFHQVTNLAQRTIHTPEIMAAHFHNQANLIGAIYPLINNHSK</sequence>
<keyword evidence="3" id="KW-1185">Reference proteome</keyword>
<dbReference type="CDD" id="cd24152">
    <property type="entry name" value="ASKHA_NBD_ROK-like"/>
    <property type="match status" value="1"/>
</dbReference>
<dbReference type="InterPro" id="IPR043129">
    <property type="entry name" value="ATPase_NBD"/>
</dbReference>
<dbReference type="PANTHER" id="PTHR18964">
    <property type="entry name" value="ROK (REPRESSOR, ORF, KINASE) FAMILY"/>
    <property type="match status" value="1"/>
</dbReference>